<gene>
    <name evidence="2" type="ORF">AKO1_010501</name>
</gene>
<feature type="region of interest" description="Disordered" evidence="1">
    <location>
        <begin position="86"/>
        <end position="139"/>
    </location>
</feature>
<evidence type="ECO:0000256" key="1">
    <source>
        <dbReference type="SAM" id="MobiDB-lite"/>
    </source>
</evidence>
<name>A0AAW2ZK09_9EUKA</name>
<keyword evidence="3" id="KW-1185">Reference proteome</keyword>
<dbReference type="Proteomes" id="UP001431209">
    <property type="component" value="Unassembled WGS sequence"/>
</dbReference>
<sequence length="285" mass="33135">MLSRTRKPPKVPRNDSQVNVSKKKDYTPKKKKTKVPEPVEQLKTEPKHEGSLRTNALLETYREKLLEAEAYVAKLDQQILKASADYQSKVEHDEKPSRKQKKQQKPTIDSARRKSQSEIEANITEIETPRKRTSLNMNNDDKELVQKLIHNFKKQMDEQQSLFLNDIKQLMNGSNLNGSVTSRQSVRKDSLDSLERNIDRQQSEMNYKFHKRRRDVKYESDSDKSDYEQVEGSEVATSSSFLKRLTSSKSPYRSVDSTFRTSIPNLPNIFNNSRPMEVSTEWIPV</sequence>
<feature type="region of interest" description="Disordered" evidence="1">
    <location>
        <begin position="1"/>
        <end position="54"/>
    </location>
</feature>
<feature type="compositionally biased region" description="Polar residues" evidence="1">
    <location>
        <begin position="235"/>
        <end position="258"/>
    </location>
</feature>
<protein>
    <submittedName>
        <fullName evidence="2">ATP-dependent protease ATPase subunit HslU</fullName>
    </submittedName>
</protein>
<comment type="caution">
    <text evidence="2">The sequence shown here is derived from an EMBL/GenBank/DDBJ whole genome shotgun (WGS) entry which is preliminary data.</text>
</comment>
<feature type="compositionally biased region" description="Basic and acidic residues" evidence="1">
    <location>
        <begin position="216"/>
        <end position="227"/>
    </location>
</feature>
<feature type="compositionally biased region" description="Basic and acidic residues" evidence="1">
    <location>
        <begin position="22"/>
        <end position="51"/>
    </location>
</feature>
<dbReference type="GO" id="GO:0008233">
    <property type="term" value="F:peptidase activity"/>
    <property type="evidence" value="ECO:0007669"/>
    <property type="project" value="UniProtKB-KW"/>
</dbReference>
<keyword evidence="2" id="KW-0378">Hydrolase</keyword>
<accession>A0AAW2ZK09</accession>
<feature type="compositionally biased region" description="Basic and acidic residues" evidence="1">
    <location>
        <begin position="88"/>
        <end position="97"/>
    </location>
</feature>
<dbReference type="GO" id="GO:0006508">
    <property type="term" value="P:proteolysis"/>
    <property type="evidence" value="ECO:0007669"/>
    <property type="project" value="UniProtKB-KW"/>
</dbReference>
<feature type="region of interest" description="Disordered" evidence="1">
    <location>
        <begin position="211"/>
        <end position="258"/>
    </location>
</feature>
<feature type="compositionally biased region" description="Basic residues" evidence="1">
    <location>
        <begin position="1"/>
        <end position="10"/>
    </location>
</feature>
<organism evidence="2 3">
    <name type="scientific">Acrasis kona</name>
    <dbReference type="NCBI Taxonomy" id="1008807"/>
    <lineage>
        <taxon>Eukaryota</taxon>
        <taxon>Discoba</taxon>
        <taxon>Heterolobosea</taxon>
        <taxon>Tetramitia</taxon>
        <taxon>Eutetramitia</taxon>
        <taxon>Acrasidae</taxon>
        <taxon>Acrasis</taxon>
    </lineage>
</organism>
<dbReference type="AlphaFoldDB" id="A0AAW2ZK09"/>
<reference evidence="2 3" key="1">
    <citation type="submission" date="2024-03" db="EMBL/GenBank/DDBJ databases">
        <title>The Acrasis kona genome and developmental transcriptomes reveal deep origins of eukaryotic multicellular pathways.</title>
        <authorList>
            <person name="Sheikh S."/>
            <person name="Fu C.-J."/>
            <person name="Brown M.W."/>
            <person name="Baldauf S.L."/>
        </authorList>
    </citation>
    <scope>NUCLEOTIDE SEQUENCE [LARGE SCALE GENOMIC DNA]</scope>
    <source>
        <strain evidence="2 3">ATCC MYA-3509</strain>
    </source>
</reference>
<proteinExistence type="predicted"/>
<dbReference type="EMBL" id="JAOPGA020001561">
    <property type="protein sequence ID" value="KAL0489496.1"/>
    <property type="molecule type" value="Genomic_DNA"/>
</dbReference>
<keyword evidence="2" id="KW-0645">Protease</keyword>
<evidence type="ECO:0000313" key="3">
    <source>
        <dbReference type="Proteomes" id="UP001431209"/>
    </source>
</evidence>
<evidence type="ECO:0000313" key="2">
    <source>
        <dbReference type="EMBL" id="KAL0489496.1"/>
    </source>
</evidence>